<dbReference type="OrthoDB" id="2476385at2"/>
<name>A0A2P7UF35_9BACL</name>
<dbReference type="AlphaFoldDB" id="A0A2P7UF35"/>
<accession>A0A2P7UF35</accession>
<sequence length="249" mass="28298">MRNSHLLLTMTVGLAASSLVLTAPSSLASKEPTKTQVMDWINKQAKDPVVTDNFDFQLVNLDDDRELEIAAKHNGSVHIGNFYILDQKPDRTYALIAEEEWNPPRLQLDHWDYTREENYPEIDKNAEDEPRLLAGKRVFETVQHTGGSGISIYEANLWYLEKGRLVKAWDGLLRETVSVPGGQLFQTVGNYQIVHGEDEKPLLYHWQTKQELNPDTGELLPGTPETTLQIYRWENGAFVPINVEKPSGQ</sequence>
<keyword evidence="3" id="KW-1185">Reference proteome</keyword>
<proteinExistence type="predicted"/>
<dbReference type="RefSeq" id="WP_106842138.1">
    <property type="nucleotide sequence ID" value="NZ_JBCNIW010000032.1"/>
</dbReference>
<gene>
    <name evidence="2" type="ORF">C7R93_29615</name>
</gene>
<dbReference type="EMBL" id="PXZM01000076">
    <property type="protein sequence ID" value="PSJ85591.1"/>
    <property type="molecule type" value="Genomic_DNA"/>
</dbReference>
<comment type="caution">
    <text evidence="2">The sequence shown here is derived from an EMBL/GenBank/DDBJ whole genome shotgun (WGS) entry which is preliminary data.</text>
</comment>
<evidence type="ECO:0000313" key="2">
    <source>
        <dbReference type="EMBL" id="PSJ85591.1"/>
    </source>
</evidence>
<feature type="chain" id="PRO_5015108889" evidence="1">
    <location>
        <begin position="29"/>
        <end position="249"/>
    </location>
</feature>
<keyword evidence="1" id="KW-0732">Signal</keyword>
<dbReference type="Proteomes" id="UP000240419">
    <property type="component" value="Unassembled WGS sequence"/>
</dbReference>
<feature type="signal peptide" evidence="1">
    <location>
        <begin position="1"/>
        <end position="28"/>
    </location>
</feature>
<protein>
    <submittedName>
        <fullName evidence="2">Uncharacterized protein</fullName>
    </submittedName>
</protein>
<evidence type="ECO:0000313" key="3">
    <source>
        <dbReference type="Proteomes" id="UP000240419"/>
    </source>
</evidence>
<organism evidence="2 3">
    <name type="scientific">Brevibacillus fortis</name>
    <dbReference type="NCBI Taxonomy" id="2126352"/>
    <lineage>
        <taxon>Bacteria</taxon>
        <taxon>Bacillati</taxon>
        <taxon>Bacillota</taxon>
        <taxon>Bacilli</taxon>
        <taxon>Bacillales</taxon>
        <taxon>Paenibacillaceae</taxon>
        <taxon>Brevibacillus</taxon>
    </lineage>
</organism>
<evidence type="ECO:0000256" key="1">
    <source>
        <dbReference type="SAM" id="SignalP"/>
    </source>
</evidence>
<reference evidence="2 3" key="1">
    <citation type="submission" date="2018-03" db="EMBL/GenBank/DDBJ databases">
        <title>Brevisbacillus phylogenomics.</title>
        <authorList>
            <person name="Dunlap C."/>
        </authorList>
    </citation>
    <scope>NUCLEOTIDE SEQUENCE [LARGE SCALE GENOMIC DNA]</scope>
    <source>
        <strain evidence="2 3">NRRL NRS-1210</strain>
    </source>
</reference>